<dbReference type="PANTHER" id="PTHR42852">
    <property type="entry name" value="THIOL:DISULFIDE INTERCHANGE PROTEIN DSBE"/>
    <property type="match status" value="1"/>
</dbReference>
<evidence type="ECO:0000256" key="1">
    <source>
        <dbReference type="ARBA" id="ARBA00004196"/>
    </source>
</evidence>
<feature type="signal peptide" evidence="5">
    <location>
        <begin position="1"/>
        <end position="17"/>
    </location>
</feature>
<name>A0ABZ2TP61_9FLAO</name>
<evidence type="ECO:0000256" key="3">
    <source>
        <dbReference type="ARBA" id="ARBA00023157"/>
    </source>
</evidence>
<dbReference type="InterPro" id="IPR036249">
    <property type="entry name" value="Thioredoxin-like_sf"/>
</dbReference>
<keyword evidence="5" id="KW-0732">Signal</keyword>
<dbReference type="Gene3D" id="3.40.30.10">
    <property type="entry name" value="Glutaredoxin"/>
    <property type="match status" value="1"/>
</dbReference>
<dbReference type="RefSeq" id="WP_340932012.1">
    <property type="nucleotide sequence ID" value="NZ_CP150496.1"/>
</dbReference>
<evidence type="ECO:0000256" key="2">
    <source>
        <dbReference type="ARBA" id="ARBA00022748"/>
    </source>
</evidence>
<evidence type="ECO:0000313" key="8">
    <source>
        <dbReference type="Proteomes" id="UP001491088"/>
    </source>
</evidence>
<dbReference type="PROSITE" id="PS51352">
    <property type="entry name" value="THIOREDOXIN_2"/>
    <property type="match status" value="1"/>
</dbReference>
<gene>
    <name evidence="7" type="ORF">WG950_09820</name>
</gene>
<keyword evidence="2" id="KW-0201">Cytochrome c-type biogenesis</keyword>
<dbReference type="InterPro" id="IPR050553">
    <property type="entry name" value="Thioredoxin_ResA/DsbE_sf"/>
</dbReference>
<evidence type="ECO:0000256" key="4">
    <source>
        <dbReference type="ARBA" id="ARBA00023284"/>
    </source>
</evidence>
<dbReference type="EMBL" id="CP150496">
    <property type="protein sequence ID" value="WYW54826.1"/>
    <property type="molecule type" value="Genomic_DNA"/>
</dbReference>
<evidence type="ECO:0000256" key="5">
    <source>
        <dbReference type="SAM" id="SignalP"/>
    </source>
</evidence>
<dbReference type="InterPro" id="IPR013740">
    <property type="entry name" value="Redoxin"/>
</dbReference>
<feature type="chain" id="PRO_5047314756" evidence="5">
    <location>
        <begin position="18"/>
        <end position="456"/>
    </location>
</feature>
<dbReference type="Proteomes" id="UP001491088">
    <property type="component" value="Chromosome"/>
</dbReference>
<evidence type="ECO:0000259" key="6">
    <source>
        <dbReference type="PROSITE" id="PS51352"/>
    </source>
</evidence>
<dbReference type="SUPFAM" id="SSF52833">
    <property type="entry name" value="Thioredoxin-like"/>
    <property type="match status" value="1"/>
</dbReference>
<keyword evidence="3" id="KW-1015">Disulfide bond</keyword>
<protein>
    <submittedName>
        <fullName evidence="7">TlpA disulfide reductase family protein</fullName>
    </submittedName>
</protein>
<dbReference type="PANTHER" id="PTHR42852:SF6">
    <property type="entry name" value="THIOL:DISULFIDE INTERCHANGE PROTEIN DSBE"/>
    <property type="match status" value="1"/>
</dbReference>
<keyword evidence="8" id="KW-1185">Reference proteome</keyword>
<dbReference type="InterPro" id="IPR013766">
    <property type="entry name" value="Thioredoxin_domain"/>
</dbReference>
<comment type="subcellular location">
    <subcellularLocation>
        <location evidence="1">Cell envelope</location>
    </subcellularLocation>
</comment>
<keyword evidence="4" id="KW-0676">Redox-active center</keyword>
<organism evidence="7 8">
    <name type="scientific">Polaribacter marinaquae</name>
    <dbReference type="NCBI Taxonomy" id="1642819"/>
    <lineage>
        <taxon>Bacteria</taxon>
        <taxon>Pseudomonadati</taxon>
        <taxon>Bacteroidota</taxon>
        <taxon>Flavobacteriia</taxon>
        <taxon>Flavobacteriales</taxon>
        <taxon>Flavobacteriaceae</taxon>
    </lineage>
</organism>
<sequence length="456" mass="52947">MKKVLVLIFLISSFAQAQFSINGTLTNDIKTDWAILYRIEGAKQKFVTNTTIKKDTIAIEGKKQTIGTFQFDLPADAKIGSYRITYRTEAPGFVDFIFNKENVSFTFHPDYPEQTTLFSNSDENIIYKNYLSEVSVAQQKLDSLQITALRNPEVDLKTNYKTTLATINAIQQKYLESSNGMYVQPFIKATSRSNPSEIKTNAKEYMQNINATFFDNMDFSSKTLINSSFLIDRISDYIFYINYSEDLEQQQILYKNAVNKVFTKVKEVVFRKNVIELLINQFEQSKNLEMVDYLFDNYYNKLPKSLQNEKYKNEKLSLLASEVGRIAPDFSWKENGKNYKLSTLNDAKNYVLIFWSTSCSHCLREIPQLHKFLANKNELKAVAFSLENDEFGWNNMKTTLPNWHHVLGLNKWENKIARTYNINSTPTYFVLDSDKKIIAKPQDLEKLKAYLNNLEM</sequence>
<evidence type="ECO:0000313" key="7">
    <source>
        <dbReference type="EMBL" id="WYW54826.1"/>
    </source>
</evidence>
<dbReference type="Pfam" id="PF08534">
    <property type="entry name" value="Redoxin"/>
    <property type="match status" value="1"/>
</dbReference>
<feature type="domain" description="Thioredoxin" evidence="6">
    <location>
        <begin position="321"/>
        <end position="456"/>
    </location>
</feature>
<reference evidence="7 8" key="1">
    <citation type="submission" date="2024-03" db="EMBL/GenBank/DDBJ databases">
        <authorList>
            <person name="Cao K."/>
        </authorList>
    </citation>
    <scope>NUCLEOTIDE SEQUENCE [LARGE SCALE GENOMIC DNA]</scope>
    <source>
        <strain evidence="7 8">MCCC 1K00696</strain>
    </source>
</reference>
<proteinExistence type="predicted"/>
<dbReference type="CDD" id="cd02966">
    <property type="entry name" value="TlpA_like_family"/>
    <property type="match status" value="1"/>
</dbReference>
<accession>A0ABZ2TP61</accession>